<comment type="caution">
    <text evidence="20">The sequence shown here is derived from an EMBL/GenBank/DDBJ whole genome shotgun (WGS) entry which is preliminary data.</text>
</comment>
<dbReference type="InterPro" id="IPR036890">
    <property type="entry name" value="HATPase_C_sf"/>
</dbReference>
<feature type="domain" description="Response regulatory" evidence="16">
    <location>
        <begin position="642"/>
        <end position="759"/>
    </location>
</feature>
<keyword evidence="8" id="KW-0547">Nucleotide-binding</keyword>
<dbReference type="SMART" id="SM00304">
    <property type="entry name" value="HAMP"/>
    <property type="match status" value="1"/>
</dbReference>
<dbReference type="InterPro" id="IPR013656">
    <property type="entry name" value="PAS_4"/>
</dbReference>
<dbReference type="InterPro" id="IPR003594">
    <property type="entry name" value="HATPase_dom"/>
</dbReference>
<dbReference type="NCBIfam" id="TIGR00229">
    <property type="entry name" value="sensory_box"/>
    <property type="match status" value="1"/>
</dbReference>
<gene>
    <name evidence="20" type="ORF">J2851_000377</name>
</gene>
<dbReference type="RefSeq" id="WP_209762987.1">
    <property type="nucleotide sequence ID" value="NZ_JAGINP010000001.1"/>
</dbReference>
<evidence type="ECO:0000259" key="18">
    <source>
        <dbReference type="PROSITE" id="PS50113"/>
    </source>
</evidence>
<dbReference type="InterPro" id="IPR036641">
    <property type="entry name" value="HPT_dom_sf"/>
</dbReference>
<dbReference type="InterPro" id="IPR000014">
    <property type="entry name" value="PAS"/>
</dbReference>
<dbReference type="Pfam" id="PF00072">
    <property type="entry name" value="Response_reg"/>
    <property type="match status" value="1"/>
</dbReference>
<dbReference type="InterPro" id="IPR036097">
    <property type="entry name" value="HisK_dim/P_sf"/>
</dbReference>
<protein>
    <recommendedName>
        <fullName evidence="3">histidine kinase</fullName>
        <ecNumber evidence="3">2.7.13.3</ecNumber>
    </recommendedName>
</protein>
<dbReference type="Pfam" id="PF00512">
    <property type="entry name" value="HisKA"/>
    <property type="match status" value="1"/>
</dbReference>
<feature type="domain" description="HAMP" evidence="19">
    <location>
        <begin position="185"/>
        <end position="237"/>
    </location>
</feature>
<evidence type="ECO:0000256" key="14">
    <source>
        <dbReference type="SAM" id="Phobius"/>
    </source>
</evidence>
<dbReference type="PROSITE" id="PS50885">
    <property type="entry name" value="HAMP"/>
    <property type="match status" value="1"/>
</dbReference>
<dbReference type="PROSITE" id="PS50110">
    <property type="entry name" value="RESPONSE_REGULATORY"/>
    <property type="match status" value="1"/>
</dbReference>
<dbReference type="CDD" id="cd06225">
    <property type="entry name" value="HAMP"/>
    <property type="match status" value="1"/>
</dbReference>
<dbReference type="PROSITE" id="PS50112">
    <property type="entry name" value="PAS"/>
    <property type="match status" value="1"/>
</dbReference>
<evidence type="ECO:0000256" key="8">
    <source>
        <dbReference type="ARBA" id="ARBA00022741"/>
    </source>
</evidence>
<dbReference type="InterPro" id="IPR029151">
    <property type="entry name" value="Sensor-like_sf"/>
</dbReference>
<dbReference type="SUPFAM" id="SSF55874">
    <property type="entry name" value="ATPase domain of HSP90 chaperone/DNA topoisomerase II/histidine kinase"/>
    <property type="match status" value="1"/>
</dbReference>
<dbReference type="InterPro" id="IPR003660">
    <property type="entry name" value="HAMP_dom"/>
</dbReference>
<evidence type="ECO:0000256" key="5">
    <source>
        <dbReference type="ARBA" id="ARBA00022553"/>
    </source>
</evidence>
<feature type="modified residue" description="4-aspartylphosphate" evidence="13">
    <location>
        <position position="691"/>
    </location>
</feature>
<evidence type="ECO:0000256" key="1">
    <source>
        <dbReference type="ARBA" id="ARBA00000085"/>
    </source>
</evidence>
<evidence type="ECO:0000259" key="16">
    <source>
        <dbReference type="PROSITE" id="PS50110"/>
    </source>
</evidence>
<evidence type="ECO:0000259" key="19">
    <source>
        <dbReference type="PROSITE" id="PS50885"/>
    </source>
</evidence>
<comment type="subcellular location">
    <subcellularLocation>
        <location evidence="2">Cell membrane</location>
        <topology evidence="2">Multi-pass membrane protein</topology>
    </subcellularLocation>
</comment>
<organism evidence="20 21">
    <name type="scientific">Azospirillum rugosum</name>
    <dbReference type="NCBI Taxonomy" id="416170"/>
    <lineage>
        <taxon>Bacteria</taxon>
        <taxon>Pseudomonadati</taxon>
        <taxon>Pseudomonadota</taxon>
        <taxon>Alphaproteobacteria</taxon>
        <taxon>Rhodospirillales</taxon>
        <taxon>Azospirillaceae</taxon>
        <taxon>Azospirillum</taxon>
    </lineage>
</organism>
<keyword evidence="9" id="KW-0418">Kinase</keyword>
<dbReference type="SUPFAM" id="SSF158472">
    <property type="entry name" value="HAMP domain-like"/>
    <property type="match status" value="1"/>
</dbReference>
<evidence type="ECO:0000256" key="3">
    <source>
        <dbReference type="ARBA" id="ARBA00012438"/>
    </source>
</evidence>
<dbReference type="InterPro" id="IPR005467">
    <property type="entry name" value="His_kinase_dom"/>
</dbReference>
<dbReference type="Pfam" id="PF01627">
    <property type="entry name" value="Hpt"/>
    <property type="match status" value="1"/>
</dbReference>
<dbReference type="InterPro" id="IPR001789">
    <property type="entry name" value="Sig_transdc_resp-reg_receiver"/>
</dbReference>
<feature type="transmembrane region" description="Helical" evidence="14">
    <location>
        <begin position="16"/>
        <end position="40"/>
    </location>
</feature>
<keyword evidence="21" id="KW-1185">Reference proteome</keyword>
<evidence type="ECO:0000259" key="15">
    <source>
        <dbReference type="PROSITE" id="PS50109"/>
    </source>
</evidence>
<dbReference type="SUPFAM" id="SSF55785">
    <property type="entry name" value="PYP-like sensor domain (PAS domain)"/>
    <property type="match status" value="1"/>
</dbReference>
<keyword evidence="11 14" id="KW-1133">Transmembrane helix</keyword>
<dbReference type="SMART" id="SM00448">
    <property type="entry name" value="REC"/>
    <property type="match status" value="1"/>
</dbReference>
<dbReference type="Gene3D" id="6.10.340.10">
    <property type="match status" value="1"/>
</dbReference>
<proteinExistence type="predicted"/>
<keyword evidence="10" id="KW-0067">ATP-binding</keyword>
<evidence type="ECO:0000259" key="17">
    <source>
        <dbReference type="PROSITE" id="PS50112"/>
    </source>
</evidence>
<feature type="domain" description="Histidine kinase" evidence="15">
    <location>
        <begin position="395"/>
        <end position="617"/>
    </location>
</feature>
<keyword evidence="12" id="KW-0902">Two-component regulatory system</keyword>
<evidence type="ECO:0000256" key="4">
    <source>
        <dbReference type="ARBA" id="ARBA00022475"/>
    </source>
</evidence>
<reference evidence="20 21" key="1">
    <citation type="submission" date="2021-03" db="EMBL/GenBank/DDBJ databases">
        <title>Genomic Encyclopedia of Type Strains, Phase III (KMG-III): the genomes of soil and plant-associated and newly described type strains.</title>
        <authorList>
            <person name="Whitman W."/>
        </authorList>
    </citation>
    <scope>NUCLEOTIDE SEQUENCE [LARGE SCALE GENOMIC DNA]</scope>
    <source>
        <strain evidence="20 21">IMMIB AFH-6</strain>
    </source>
</reference>
<dbReference type="InterPro" id="IPR035965">
    <property type="entry name" value="PAS-like_dom_sf"/>
</dbReference>
<dbReference type="InterPro" id="IPR004358">
    <property type="entry name" value="Sig_transdc_His_kin-like_C"/>
</dbReference>
<keyword evidence="14" id="KW-0472">Membrane</keyword>
<evidence type="ECO:0000256" key="11">
    <source>
        <dbReference type="ARBA" id="ARBA00022989"/>
    </source>
</evidence>
<dbReference type="PANTHER" id="PTHR45339:SF3">
    <property type="entry name" value="HISTIDINE KINASE"/>
    <property type="match status" value="1"/>
</dbReference>
<dbReference type="InterPro" id="IPR003661">
    <property type="entry name" value="HisK_dim/P_dom"/>
</dbReference>
<evidence type="ECO:0000256" key="7">
    <source>
        <dbReference type="ARBA" id="ARBA00022692"/>
    </source>
</evidence>
<keyword evidence="7 14" id="KW-0812">Transmembrane</keyword>
<dbReference type="SUPFAM" id="SSF47384">
    <property type="entry name" value="Homodimeric domain of signal transducing histidine kinase"/>
    <property type="match status" value="1"/>
</dbReference>
<keyword evidence="4" id="KW-1003">Cell membrane</keyword>
<dbReference type="PRINTS" id="PR00344">
    <property type="entry name" value="BCTRLSENSOR"/>
</dbReference>
<dbReference type="InterPro" id="IPR000700">
    <property type="entry name" value="PAS-assoc_C"/>
</dbReference>
<dbReference type="SUPFAM" id="SSF47226">
    <property type="entry name" value="Histidine-containing phosphotransfer domain, HPT domain"/>
    <property type="match status" value="1"/>
</dbReference>
<dbReference type="CDD" id="cd17546">
    <property type="entry name" value="REC_hyHK_CKI1_RcsC-like"/>
    <property type="match status" value="1"/>
</dbReference>
<dbReference type="InterPro" id="IPR011006">
    <property type="entry name" value="CheY-like_superfamily"/>
</dbReference>
<evidence type="ECO:0000313" key="20">
    <source>
        <dbReference type="EMBL" id="MBP2290640.1"/>
    </source>
</evidence>
<evidence type="ECO:0000256" key="6">
    <source>
        <dbReference type="ARBA" id="ARBA00022679"/>
    </source>
</evidence>
<keyword evidence="6" id="KW-0808">Transferase</keyword>
<evidence type="ECO:0000256" key="13">
    <source>
        <dbReference type="PROSITE-ProRule" id="PRU00169"/>
    </source>
</evidence>
<feature type="domain" description="PAC" evidence="18">
    <location>
        <begin position="326"/>
        <end position="377"/>
    </location>
</feature>
<evidence type="ECO:0000256" key="2">
    <source>
        <dbReference type="ARBA" id="ARBA00004651"/>
    </source>
</evidence>
<dbReference type="Pfam" id="PF08448">
    <property type="entry name" value="PAS_4"/>
    <property type="match status" value="1"/>
</dbReference>
<dbReference type="InterPro" id="IPR008207">
    <property type="entry name" value="Sig_transdc_His_kin_Hpt_dom"/>
</dbReference>
<dbReference type="EMBL" id="JAGINP010000001">
    <property type="protein sequence ID" value="MBP2290640.1"/>
    <property type="molecule type" value="Genomic_DNA"/>
</dbReference>
<dbReference type="Pfam" id="PF02518">
    <property type="entry name" value="HATPase_c"/>
    <property type="match status" value="1"/>
</dbReference>
<dbReference type="EC" id="2.7.13.3" evidence="3"/>
<dbReference type="PROSITE" id="PS50113">
    <property type="entry name" value="PAC"/>
    <property type="match status" value="1"/>
</dbReference>
<feature type="transmembrane region" description="Helical" evidence="14">
    <location>
        <begin position="166"/>
        <end position="187"/>
    </location>
</feature>
<evidence type="ECO:0000256" key="10">
    <source>
        <dbReference type="ARBA" id="ARBA00022840"/>
    </source>
</evidence>
<evidence type="ECO:0000256" key="9">
    <source>
        <dbReference type="ARBA" id="ARBA00022777"/>
    </source>
</evidence>
<dbReference type="SMART" id="SM00387">
    <property type="entry name" value="HATPase_c"/>
    <property type="match status" value="1"/>
</dbReference>
<dbReference type="Gene3D" id="3.30.450.20">
    <property type="entry name" value="PAS domain"/>
    <property type="match status" value="1"/>
</dbReference>
<dbReference type="CDD" id="cd16922">
    <property type="entry name" value="HATPase_EvgS-ArcB-TorS-like"/>
    <property type="match status" value="1"/>
</dbReference>
<evidence type="ECO:0000313" key="21">
    <source>
        <dbReference type="Proteomes" id="UP000781958"/>
    </source>
</evidence>
<dbReference type="Pfam" id="PF00672">
    <property type="entry name" value="HAMP"/>
    <property type="match status" value="1"/>
</dbReference>
<sequence length="887" mass="94853">MSDGRGGPWHTLRGRMLLAAVFVEALMLTLLVANSVRLLYGSLAEQAQLHASQVSPVLNAALVAPLAQRDYATLQAVLDESRSVGGVEYLAVQDSTGKLVAISGWPRERALPPPDEAFSLADKDTGARFDVRAPIALAGQRLGSVQFGLDLAHIVAARKMLVTQGVAIALVEVLLSTGLLTLIGFFLTRHLTALTRCSEEVARGNYAPHALAEGDDDIGRLGAAFNAMSRAIKERVDELTQALDTREKLAHDVEQERARLSALLAAMDIGILFAGSDRRIAYANPAFCRLLGVDQEVCGTLVGAGLDDVMATSRNASAAAALAGVEEDEVREMALEDGRIVSWHNVPVRSAAGAPIGKLWICIDVTEPRLASQQLLQAKEAAEAASRAKTEFLATISHELRTPMNGVLGNLALLADSVLASEEQRLAMVARQSAESLLRLLDDILDLSKLEARRFELEEADCALADIVETVLEVMRPRAFEKGLVLTSHMLPTVPDVVVTDPARLRQILFNLVGNAVKFTHAGHVAVRARRGRDIDDTHFLLEFEVEDTGIGIAADAVPMLFERFTQADSSITRRYGGTGLGLAICQELCRALGGAIEVDTAPGRGSVFRFSVASRVGDPEALLKNRSPLHHPDAVVPAGLRVLAVDDNQINRDIVRGILERSGHKVTLAEDGSEAVRLAGAQEFDLVLMDIQMPDMDGLTATRLIRKMKGPIRRVPVIALTAHASGSSRPECLDAGMNGFVPKPLRPGELFREMATVLGAPAAKPEGATPDGATEAPAAVALEELIDVEQVQVLVDALGADGWQETLGAFSDSAREHIRQIGEFLKAGKEHHRAAHTLKGLSWNVGAKRLGDQALALEKAGLDDARALAAELDGILGETLGAFETV</sequence>
<dbReference type="CDD" id="cd00130">
    <property type="entry name" value="PAS"/>
    <property type="match status" value="1"/>
</dbReference>
<dbReference type="SUPFAM" id="SSF52172">
    <property type="entry name" value="CheY-like"/>
    <property type="match status" value="1"/>
</dbReference>
<comment type="catalytic activity">
    <reaction evidence="1">
        <text>ATP + protein L-histidine = ADP + protein N-phospho-L-histidine.</text>
        <dbReference type="EC" id="2.7.13.3"/>
    </reaction>
</comment>
<dbReference type="Gene3D" id="3.40.50.2300">
    <property type="match status" value="1"/>
</dbReference>
<dbReference type="CDD" id="cd00082">
    <property type="entry name" value="HisKA"/>
    <property type="match status" value="1"/>
</dbReference>
<dbReference type="Gene3D" id="3.30.565.10">
    <property type="entry name" value="Histidine kinase-like ATPase, C-terminal domain"/>
    <property type="match status" value="1"/>
</dbReference>
<dbReference type="Proteomes" id="UP000781958">
    <property type="component" value="Unassembled WGS sequence"/>
</dbReference>
<dbReference type="Gene3D" id="1.20.120.160">
    <property type="entry name" value="HPT domain"/>
    <property type="match status" value="1"/>
</dbReference>
<dbReference type="SUPFAM" id="SSF103190">
    <property type="entry name" value="Sensory domain-like"/>
    <property type="match status" value="1"/>
</dbReference>
<feature type="domain" description="PAS" evidence="17">
    <location>
        <begin position="256"/>
        <end position="296"/>
    </location>
</feature>
<dbReference type="PANTHER" id="PTHR45339">
    <property type="entry name" value="HYBRID SIGNAL TRANSDUCTION HISTIDINE KINASE J"/>
    <property type="match status" value="1"/>
</dbReference>
<evidence type="ECO:0000256" key="12">
    <source>
        <dbReference type="ARBA" id="ARBA00023012"/>
    </source>
</evidence>
<accession>A0ABS4SDI9</accession>
<name>A0ABS4SDI9_9PROT</name>
<dbReference type="Gene3D" id="1.10.287.130">
    <property type="match status" value="1"/>
</dbReference>
<dbReference type="SMART" id="SM00388">
    <property type="entry name" value="HisKA"/>
    <property type="match status" value="1"/>
</dbReference>
<dbReference type="PROSITE" id="PS50109">
    <property type="entry name" value="HIS_KIN"/>
    <property type="match status" value="1"/>
</dbReference>
<keyword evidence="5 13" id="KW-0597">Phosphoprotein</keyword>